<evidence type="ECO:0000256" key="4">
    <source>
        <dbReference type="ARBA" id="ARBA00022737"/>
    </source>
</evidence>
<name>A0ABD1KX16_9TELE</name>
<dbReference type="AlphaFoldDB" id="A0ABD1KX16"/>
<dbReference type="GO" id="GO:0003677">
    <property type="term" value="F:DNA binding"/>
    <property type="evidence" value="ECO:0007669"/>
    <property type="project" value="UniProtKB-KW"/>
</dbReference>
<keyword evidence="8" id="KW-0238">DNA-binding</keyword>
<reference evidence="14 15" key="1">
    <citation type="submission" date="2024-09" db="EMBL/GenBank/DDBJ databases">
        <title>A chromosome-level genome assembly of Gray's grenadier anchovy, Coilia grayii.</title>
        <authorList>
            <person name="Fu Z."/>
        </authorList>
    </citation>
    <scope>NUCLEOTIDE SEQUENCE [LARGE SCALE GENOMIC DNA]</scope>
    <source>
        <strain evidence="14">G4</strain>
        <tissue evidence="14">Muscle</tissue>
    </source>
</reference>
<dbReference type="PROSITE" id="PS50157">
    <property type="entry name" value="ZINC_FINGER_C2H2_2"/>
    <property type="match status" value="3"/>
</dbReference>
<dbReference type="SUPFAM" id="SSF57667">
    <property type="entry name" value="beta-beta-alpha zinc fingers"/>
    <property type="match status" value="2"/>
</dbReference>
<proteinExistence type="inferred from homology"/>
<evidence type="ECO:0000256" key="2">
    <source>
        <dbReference type="ARBA" id="ARBA00006991"/>
    </source>
</evidence>
<protein>
    <recommendedName>
        <fullName evidence="13">C2H2-type domain-containing protein</fullName>
    </recommendedName>
</protein>
<comment type="caution">
    <text evidence="14">The sequence shown here is derived from an EMBL/GenBank/DDBJ whole genome shotgun (WGS) entry which is preliminary data.</text>
</comment>
<keyword evidence="10" id="KW-0539">Nucleus</keyword>
<keyword evidence="15" id="KW-1185">Reference proteome</keyword>
<evidence type="ECO:0000256" key="3">
    <source>
        <dbReference type="ARBA" id="ARBA00022723"/>
    </source>
</evidence>
<dbReference type="InterPro" id="IPR013087">
    <property type="entry name" value="Znf_C2H2_type"/>
</dbReference>
<accession>A0ABD1KX16</accession>
<dbReference type="EMBL" id="JBHFQA010000001">
    <property type="protein sequence ID" value="KAL2103693.1"/>
    <property type="molecule type" value="Genomic_DNA"/>
</dbReference>
<keyword evidence="3" id="KW-0479">Metal-binding</keyword>
<dbReference type="GO" id="GO:0042802">
    <property type="term" value="F:identical protein binding"/>
    <property type="evidence" value="ECO:0007669"/>
    <property type="project" value="UniProtKB-ARBA"/>
</dbReference>
<evidence type="ECO:0000256" key="1">
    <source>
        <dbReference type="ARBA" id="ARBA00004123"/>
    </source>
</evidence>
<dbReference type="InterPro" id="IPR050331">
    <property type="entry name" value="Zinc_finger"/>
</dbReference>
<sequence length="303" mass="35276">MDELDVFHTEEVTEEDLWNLHHDAALSASELGDSKPEEDEQLDDQASTNQPDAVPRLRYTGEYACDVCGETFYTIVQLAKHRQFHDRDRPYQCGICGKRFLSRSHHHEHQRVHTGERPFPCERCDRSFTTHHNLKRHMTIHEKEEMYRCQQCGVLFCQDHEYKLENLRLPATVPPIISTRVTDPPLVTNKPRPAPLPPPQPAPLPVPISVEYQIPPADDLPSSSSMVRMTPIFPEKKRKKKMKYSLFDVSRTIAAQPLSTPPRKQRFDAELHRDMEIPEYRRSVVHKRPYNVKRVAYDIEVVL</sequence>
<evidence type="ECO:0000256" key="9">
    <source>
        <dbReference type="ARBA" id="ARBA00023163"/>
    </source>
</evidence>
<dbReference type="PANTHER" id="PTHR16515:SF49">
    <property type="entry name" value="GASTRULA ZINC FINGER PROTEIN XLCGF49.1-LIKE-RELATED"/>
    <property type="match status" value="1"/>
</dbReference>
<dbReference type="InterPro" id="IPR036236">
    <property type="entry name" value="Znf_C2H2_sf"/>
</dbReference>
<dbReference type="FunFam" id="3.30.160.60:FF:000508">
    <property type="entry name" value="Myeloid zinc finger 1"/>
    <property type="match status" value="1"/>
</dbReference>
<evidence type="ECO:0000256" key="6">
    <source>
        <dbReference type="ARBA" id="ARBA00022833"/>
    </source>
</evidence>
<gene>
    <name evidence="14" type="ORF">ACEWY4_000561</name>
</gene>
<dbReference type="SMART" id="SM00355">
    <property type="entry name" value="ZnF_C2H2"/>
    <property type="match status" value="3"/>
</dbReference>
<evidence type="ECO:0000256" key="10">
    <source>
        <dbReference type="ARBA" id="ARBA00023242"/>
    </source>
</evidence>
<evidence type="ECO:0000259" key="13">
    <source>
        <dbReference type="PROSITE" id="PS50157"/>
    </source>
</evidence>
<dbReference type="Gene3D" id="3.30.160.60">
    <property type="entry name" value="Classic Zinc Finger"/>
    <property type="match status" value="3"/>
</dbReference>
<dbReference type="Pfam" id="PF00096">
    <property type="entry name" value="zf-C2H2"/>
    <property type="match status" value="2"/>
</dbReference>
<dbReference type="FunFam" id="3.30.160.60:FF:000663">
    <property type="entry name" value="Zinc finger protein 45"/>
    <property type="match status" value="1"/>
</dbReference>
<feature type="region of interest" description="Disordered" evidence="12">
    <location>
        <begin position="31"/>
        <end position="53"/>
    </location>
</feature>
<evidence type="ECO:0000313" key="15">
    <source>
        <dbReference type="Proteomes" id="UP001591681"/>
    </source>
</evidence>
<evidence type="ECO:0000256" key="11">
    <source>
        <dbReference type="PROSITE-ProRule" id="PRU00042"/>
    </source>
</evidence>
<dbReference type="PANTHER" id="PTHR16515">
    <property type="entry name" value="PR DOMAIN ZINC FINGER PROTEIN"/>
    <property type="match status" value="1"/>
</dbReference>
<evidence type="ECO:0000256" key="8">
    <source>
        <dbReference type="ARBA" id="ARBA00023125"/>
    </source>
</evidence>
<keyword evidence="4" id="KW-0677">Repeat</keyword>
<comment type="subcellular location">
    <subcellularLocation>
        <location evidence="1">Nucleus</location>
    </subcellularLocation>
</comment>
<dbReference type="GO" id="GO:0005634">
    <property type="term" value="C:nucleus"/>
    <property type="evidence" value="ECO:0007669"/>
    <property type="project" value="UniProtKB-SubCell"/>
</dbReference>
<feature type="domain" description="C2H2-type" evidence="13">
    <location>
        <begin position="119"/>
        <end position="146"/>
    </location>
</feature>
<keyword evidence="7" id="KW-0805">Transcription regulation</keyword>
<keyword evidence="6" id="KW-0862">Zinc</keyword>
<feature type="domain" description="C2H2-type" evidence="13">
    <location>
        <begin position="63"/>
        <end position="90"/>
    </location>
</feature>
<dbReference type="PROSITE" id="PS00028">
    <property type="entry name" value="ZINC_FINGER_C2H2_1"/>
    <property type="match status" value="3"/>
</dbReference>
<dbReference type="GO" id="GO:0008270">
    <property type="term" value="F:zinc ion binding"/>
    <property type="evidence" value="ECO:0007669"/>
    <property type="project" value="UniProtKB-KW"/>
</dbReference>
<dbReference type="Proteomes" id="UP001591681">
    <property type="component" value="Unassembled WGS sequence"/>
</dbReference>
<organism evidence="14 15">
    <name type="scientific">Coilia grayii</name>
    <name type="common">Gray's grenadier anchovy</name>
    <dbReference type="NCBI Taxonomy" id="363190"/>
    <lineage>
        <taxon>Eukaryota</taxon>
        <taxon>Metazoa</taxon>
        <taxon>Chordata</taxon>
        <taxon>Craniata</taxon>
        <taxon>Vertebrata</taxon>
        <taxon>Euteleostomi</taxon>
        <taxon>Actinopterygii</taxon>
        <taxon>Neopterygii</taxon>
        <taxon>Teleostei</taxon>
        <taxon>Clupei</taxon>
        <taxon>Clupeiformes</taxon>
        <taxon>Clupeoidei</taxon>
        <taxon>Engraulidae</taxon>
        <taxon>Coilinae</taxon>
        <taxon>Coilia</taxon>
    </lineage>
</organism>
<keyword evidence="9" id="KW-0804">Transcription</keyword>
<evidence type="ECO:0000256" key="12">
    <source>
        <dbReference type="SAM" id="MobiDB-lite"/>
    </source>
</evidence>
<evidence type="ECO:0000256" key="7">
    <source>
        <dbReference type="ARBA" id="ARBA00023015"/>
    </source>
</evidence>
<evidence type="ECO:0000313" key="14">
    <source>
        <dbReference type="EMBL" id="KAL2103693.1"/>
    </source>
</evidence>
<evidence type="ECO:0000256" key="5">
    <source>
        <dbReference type="ARBA" id="ARBA00022771"/>
    </source>
</evidence>
<feature type="domain" description="C2H2-type" evidence="13">
    <location>
        <begin position="91"/>
        <end position="118"/>
    </location>
</feature>
<keyword evidence="5 11" id="KW-0863">Zinc-finger</keyword>
<comment type="similarity">
    <text evidence="2">Belongs to the krueppel C2H2-type zinc-finger protein family.</text>
</comment>